<dbReference type="EMBL" id="BNEB01000005">
    <property type="protein sequence ID" value="GHI65395.1"/>
    <property type="molecule type" value="Genomic_DNA"/>
</dbReference>
<dbReference type="Proteomes" id="UP000649259">
    <property type="component" value="Unassembled WGS sequence"/>
</dbReference>
<accession>A0ABQ3SB89</accession>
<keyword evidence="2" id="KW-1185">Reference proteome</keyword>
<evidence type="ECO:0000313" key="1">
    <source>
        <dbReference type="EMBL" id="GHI65395.1"/>
    </source>
</evidence>
<gene>
    <name evidence="1" type="ORF">Saso_70450</name>
</gene>
<name>A0ABQ3SB89_9ACTN</name>
<evidence type="ECO:0000313" key="2">
    <source>
        <dbReference type="Proteomes" id="UP000649259"/>
    </source>
</evidence>
<organism evidence="1 2">
    <name type="scientific">Streptomyces asoensis</name>
    <dbReference type="NCBI Taxonomy" id="249586"/>
    <lineage>
        <taxon>Bacteria</taxon>
        <taxon>Bacillati</taxon>
        <taxon>Actinomycetota</taxon>
        <taxon>Actinomycetes</taxon>
        <taxon>Kitasatosporales</taxon>
        <taxon>Streptomycetaceae</taxon>
        <taxon>Streptomyces</taxon>
    </lineage>
</organism>
<sequence>MPARSATPVGSKWALSRWESAACRKAWSGGRMFAHEVQRPQQPAATTTGRQALSRSLYDLQWAVPAELRIGRSPVLRADTPQQKGATVHAVRFSVLRA</sequence>
<reference evidence="2" key="1">
    <citation type="submission" date="2023-07" db="EMBL/GenBank/DDBJ databases">
        <title>Whole genome shotgun sequence of Streptomyces cacaoi subsp. asoensis NBRC 13813.</title>
        <authorList>
            <person name="Komaki H."/>
            <person name="Tamura T."/>
        </authorList>
    </citation>
    <scope>NUCLEOTIDE SEQUENCE [LARGE SCALE GENOMIC DNA]</scope>
    <source>
        <strain evidence="2">NBRC 13813</strain>
    </source>
</reference>
<proteinExistence type="predicted"/>
<protein>
    <submittedName>
        <fullName evidence="1">Uncharacterized protein</fullName>
    </submittedName>
</protein>
<comment type="caution">
    <text evidence="1">The sequence shown here is derived from an EMBL/GenBank/DDBJ whole genome shotgun (WGS) entry which is preliminary data.</text>
</comment>